<keyword evidence="3" id="KW-0812">Transmembrane</keyword>
<evidence type="ECO:0000259" key="4">
    <source>
        <dbReference type="PROSITE" id="PS50072"/>
    </source>
</evidence>
<dbReference type="RefSeq" id="WP_201949248.1">
    <property type="nucleotide sequence ID" value="NZ_JAERRJ010000007.1"/>
</dbReference>
<keyword evidence="6" id="KW-1185">Reference proteome</keyword>
<keyword evidence="3" id="KW-0472">Membrane</keyword>
<dbReference type="SUPFAM" id="SSF50891">
    <property type="entry name" value="Cyclophilin-like"/>
    <property type="match status" value="1"/>
</dbReference>
<reference evidence="5 6" key="1">
    <citation type="submission" date="2021-01" db="EMBL/GenBank/DDBJ databases">
        <title>WGS of actinomycetes isolated from Thailand.</title>
        <authorList>
            <person name="Thawai C."/>
        </authorList>
    </citation>
    <scope>NUCLEOTIDE SEQUENCE [LARGE SCALE GENOMIC DNA]</scope>
    <source>
        <strain evidence="5 6">LPG 2</strain>
    </source>
</reference>
<dbReference type="PROSITE" id="PS50072">
    <property type="entry name" value="CSA_PPIASE_2"/>
    <property type="match status" value="1"/>
</dbReference>
<feature type="domain" description="PPIase cyclophilin-type" evidence="4">
    <location>
        <begin position="96"/>
        <end position="267"/>
    </location>
</feature>
<dbReference type="Proteomes" id="UP000602198">
    <property type="component" value="Unassembled WGS sequence"/>
</dbReference>
<dbReference type="Gene3D" id="2.40.100.10">
    <property type="entry name" value="Cyclophilin-like"/>
    <property type="match status" value="1"/>
</dbReference>
<evidence type="ECO:0000256" key="2">
    <source>
        <dbReference type="SAM" id="MobiDB-lite"/>
    </source>
</evidence>
<dbReference type="Pfam" id="PF00160">
    <property type="entry name" value="Pro_isomerase"/>
    <property type="match status" value="1"/>
</dbReference>
<gene>
    <name evidence="5" type="ORF">JK358_20070</name>
</gene>
<proteinExistence type="predicted"/>
<feature type="compositionally biased region" description="Basic and acidic residues" evidence="2">
    <location>
        <begin position="73"/>
        <end position="82"/>
    </location>
</feature>
<dbReference type="CDD" id="cd00317">
    <property type="entry name" value="cyclophilin"/>
    <property type="match status" value="1"/>
</dbReference>
<evidence type="ECO:0000313" key="5">
    <source>
        <dbReference type="EMBL" id="MBL1076700.1"/>
    </source>
</evidence>
<keyword evidence="5" id="KW-0413">Isomerase</keyword>
<dbReference type="GO" id="GO:0016853">
    <property type="term" value="F:isomerase activity"/>
    <property type="evidence" value="ECO:0007669"/>
    <property type="project" value="UniProtKB-KW"/>
</dbReference>
<evidence type="ECO:0000313" key="6">
    <source>
        <dbReference type="Proteomes" id="UP000602198"/>
    </source>
</evidence>
<dbReference type="InterPro" id="IPR002130">
    <property type="entry name" value="Cyclophilin-type_PPIase_dom"/>
</dbReference>
<keyword evidence="3" id="KW-1133">Transmembrane helix</keyword>
<feature type="region of interest" description="Disordered" evidence="2">
    <location>
        <begin position="249"/>
        <end position="268"/>
    </location>
</feature>
<feature type="region of interest" description="Disordered" evidence="2">
    <location>
        <begin position="64"/>
        <end position="85"/>
    </location>
</feature>
<protein>
    <submittedName>
        <fullName evidence="5">Peptidylprolyl isomerase</fullName>
    </submittedName>
</protein>
<dbReference type="EMBL" id="JAERRJ010000007">
    <property type="protein sequence ID" value="MBL1076700.1"/>
    <property type="molecule type" value="Genomic_DNA"/>
</dbReference>
<accession>A0ABS1M7T5</accession>
<comment type="caution">
    <text evidence="5">The sequence shown here is derived from an EMBL/GenBank/DDBJ whole genome shotgun (WGS) entry which is preliminary data.</text>
</comment>
<dbReference type="PANTHER" id="PTHR45625:SF3">
    <property type="entry name" value="PEPTIDYL-PROLYL CIS-TRANS ISOMERASE B-RELATED"/>
    <property type="match status" value="1"/>
</dbReference>
<dbReference type="PANTHER" id="PTHR45625">
    <property type="entry name" value="PEPTIDYL-PROLYL CIS-TRANS ISOMERASE-RELATED"/>
    <property type="match status" value="1"/>
</dbReference>
<evidence type="ECO:0000256" key="1">
    <source>
        <dbReference type="ARBA" id="ARBA00002388"/>
    </source>
</evidence>
<organism evidence="5 6">
    <name type="scientific">Nocardia acididurans</name>
    <dbReference type="NCBI Taxonomy" id="2802282"/>
    <lineage>
        <taxon>Bacteria</taxon>
        <taxon>Bacillati</taxon>
        <taxon>Actinomycetota</taxon>
        <taxon>Actinomycetes</taxon>
        <taxon>Mycobacteriales</taxon>
        <taxon>Nocardiaceae</taxon>
        <taxon>Nocardia</taxon>
    </lineage>
</organism>
<comment type="function">
    <text evidence="1">PPIases accelerate the folding of proteins. It catalyzes the cis-trans isomerization of proline imidic peptide bonds in oligopeptides.</text>
</comment>
<dbReference type="InterPro" id="IPR029000">
    <property type="entry name" value="Cyclophilin-like_dom_sf"/>
</dbReference>
<feature type="transmembrane region" description="Helical" evidence="3">
    <location>
        <begin position="32"/>
        <end position="54"/>
    </location>
</feature>
<evidence type="ECO:0000256" key="3">
    <source>
        <dbReference type="SAM" id="Phobius"/>
    </source>
</evidence>
<name>A0ABS1M7T5_9NOCA</name>
<sequence length="268" mass="28366">MPTNEQRRAAAKRKLERQLANRATRARKRKQITIAATAAGVVIAAAVGVGIYYWTRPEPPSFYRASAEPASRPVDKPSDDNLPKGTVKATIETTQGPITVDMDADKAPYTVNSFESLAKQKYFDGTNCHRMTNSETLKVLQCGDPTATGQGGPGYEFDNEYPTTDYPADDPKAQEPIDYKRGVLAMANANGGANGGMGSNGVDGHGTNGSQFFIVYGDSKLPPQYTIFGTVDAAGMATLDKIAAAGIAGGAQDGEPASPVTIQSVRID</sequence>
<dbReference type="InterPro" id="IPR044666">
    <property type="entry name" value="Cyclophilin_A-like"/>
</dbReference>